<evidence type="ECO:0000313" key="7">
    <source>
        <dbReference type="Proteomes" id="UP000077266"/>
    </source>
</evidence>
<reference evidence="6 7" key="1">
    <citation type="journal article" date="2016" name="Mol. Biol. Evol.">
        <title>Comparative Genomics of Early-Diverging Mushroom-Forming Fungi Provides Insights into the Origins of Lignocellulose Decay Capabilities.</title>
        <authorList>
            <person name="Nagy L.G."/>
            <person name="Riley R."/>
            <person name="Tritt A."/>
            <person name="Adam C."/>
            <person name="Daum C."/>
            <person name="Floudas D."/>
            <person name="Sun H."/>
            <person name="Yadav J.S."/>
            <person name="Pangilinan J."/>
            <person name="Larsson K.H."/>
            <person name="Matsuura K."/>
            <person name="Barry K."/>
            <person name="Labutti K."/>
            <person name="Kuo R."/>
            <person name="Ohm R.A."/>
            <person name="Bhattacharya S.S."/>
            <person name="Shirouzu T."/>
            <person name="Yoshinaga Y."/>
            <person name="Martin F.M."/>
            <person name="Grigoriev I.V."/>
            <person name="Hibbett D.S."/>
        </authorList>
    </citation>
    <scope>NUCLEOTIDE SEQUENCE [LARGE SCALE GENOMIC DNA]</scope>
    <source>
        <strain evidence="6 7">HHB12029</strain>
    </source>
</reference>
<gene>
    <name evidence="6" type="ORF">EXIGLDRAFT_648310</name>
</gene>
<dbReference type="Pfam" id="PF04479">
    <property type="entry name" value="RTA1"/>
    <property type="match status" value="1"/>
</dbReference>
<evidence type="ECO:0000313" key="6">
    <source>
        <dbReference type="EMBL" id="KZV91327.1"/>
    </source>
</evidence>
<evidence type="ECO:0000256" key="1">
    <source>
        <dbReference type="ARBA" id="ARBA00004141"/>
    </source>
</evidence>
<dbReference type="EMBL" id="KV426029">
    <property type="protein sequence ID" value="KZV91327.1"/>
    <property type="molecule type" value="Genomic_DNA"/>
</dbReference>
<organism evidence="6 7">
    <name type="scientific">Exidia glandulosa HHB12029</name>
    <dbReference type="NCBI Taxonomy" id="1314781"/>
    <lineage>
        <taxon>Eukaryota</taxon>
        <taxon>Fungi</taxon>
        <taxon>Dikarya</taxon>
        <taxon>Basidiomycota</taxon>
        <taxon>Agaricomycotina</taxon>
        <taxon>Agaricomycetes</taxon>
        <taxon>Auriculariales</taxon>
        <taxon>Exidiaceae</taxon>
        <taxon>Exidia</taxon>
    </lineage>
</organism>
<feature type="transmembrane region" description="Helical" evidence="5">
    <location>
        <begin position="152"/>
        <end position="176"/>
    </location>
</feature>
<name>A0A165H1S9_EXIGL</name>
<feature type="transmembrane region" description="Helical" evidence="5">
    <location>
        <begin position="188"/>
        <end position="209"/>
    </location>
</feature>
<sequence length="320" mass="35780">MSDDDTGPNYDYDANKPAALLFTVIFGIALLLHIGQAIRYRTWWVWPLIIGLILETEGFAFRWYSIVKFYTLWPLVVSQVSVIVAPAFIAAQNYMLVGRMMSYLGKEHSIVSHTLITKIFVLCDIVSILTQAVSASMLNGDDLTTVRTGFDILIAALAFQVFMFLIFVGITIVFDKRSRAAHGEARKAINPLFVAFYLSAGMIILRSVYRTLEFATVKFGENQPATGYSLTHEWLVYVWDALPITISAFTLNVIHAGRYLPSKKGQRLDGTVEEPQPSRVCGCCCIYKRPRPVKYDANGVSMYQPGYMGKGTPLTPQESA</sequence>
<dbReference type="AlphaFoldDB" id="A0A165H1S9"/>
<dbReference type="PANTHER" id="PTHR31465">
    <property type="entry name" value="PROTEIN RTA1-RELATED"/>
    <property type="match status" value="1"/>
</dbReference>
<dbReference type="Proteomes" id="UP000077266">
    <property type="component" value="Unassembled WGS sequence"/>
</dbReference>
<evidence type="ECO:0008006" key="8">
    <source>
        <dbReference type="Google" id="ProtNLM"/>
    </source>
</evidence>
<feature type="transmembrane region" description="Helical" evidence="5">
    <location>
        <begin position="234"/>
        <end position="254"/>
    </location>
</feature>
<keyword evidence="7" id="KW-1185">Reference proteome</keyword>
<dbReference type="InterPro" id="IPR007568">
    <property type="entry name" value="RTA1"/>
</dbReference>
<protein>
    <recommendedName>
        <fullName evidence="8">RTA1-domain-containing protein</fullName>
    </recommendedName>
</protein>
<dbReference type="PANTHER" id="PTHR31465:SF1">
    <property type="entry name" value="PROTEIN RTA1-RELATED"/>
    <property type="match status" value="1"/>
</dbReference>
<keyword evidence="4 5" id="KW-0472">Membrane</keyword>
<keyword evidence="3 5" id="KW-1133">Transmembrane helix</keyword>
<evidence type="ECO:0000256" key="2">
    <source>
        <dbReference type="ARBA" id="ARBA00022692"/>
    </source>
</evidence>
<dbReference type="STRING" id="1314781.A0A165H1S9"/>
<accession>A0A165H1S9</accession>
<evidence type="ECO:0000256" key="3">
    <source>
        <dbReference type="ARBA" id="ARBA00022989"/>
    </source>
</evidence>
<feature type="transmembrane region" description="Helical" evidence="5">
    <location>
        <begin position="20"/>
        <end position="38"/>
    </location>
</feature>
<feature type="transmembrane region" description="Helical" evidence="5">
    <location>
        <begin position="45"/>
        <end position="64"/>
    </location>
</feature>
<proteinExistence type="predicted"/>
<keyword evidence="2 5" id="KW-0812">Transmembrane</keyword>
<evidence type="ECO:0000256" key="4">
    <source>
        <dbReference type="ARBA" id="ARBA00023136"/>
    </source>
</evidence>
<dbReference type="InParanoid" id="A0A165H1S9"/>
<dbReference type="OrthoDB" id="3358017at2759"/>
<dbReference type="GO" id="GO:0016020">
    <property type="term" value="C:membrane"/>
    <property type="evidence" value="ECO:0007669"/>
    <property type="project" value="UniProtKB-SubCell"/>
</dbReference>
<evidence type="ECO:0000256" key="5">
    <source>
        <dbReference type="SAM" id="Phobius"/>
    </source>
</evidence>
<feature type="transmembrane region" description="Helical" evidence="5">
    <location>
        <begin position="110"/>
        <end position="132"/>
    </location>
</feature>
<comment type="subcellular location">
    <subcellularLocation>
        <location evidence="1">Membrane</location>
        <topology evidence="1">Multi-pass membrane protein</topology>
    </subcellularLocation>
</comment>
<feature type="transmembrane region" description="Helical" evidence="5">
    <location>
        <begin position="70"/>
        <end position="89"/>
    </location>
</feature>